<dbReference type="PROSITE" id="PS50835">
    <property type="entry name" value="IG_LIKE"/>
    <property type="match status" value="1"/>
</dbReference>
<dbReference type="SMART" id="SM00409">
    <property type="entry name" value="IG"/>
    <property type="match status" value="1"/>
</dbReference>
<dbReference type="InterPro" id="IPR003598">
    <property type="entry name" value="Ig_sub2"/>
</dbReference>
<evidence type="ECO:0000313" key="2">
    <source>
        <dbReference type="EMBL" id="KAF8791736.1"/>
    </source>
</evidence>
<dbReference type="SUPFAM" id="SSF48726">
    <property type="entry name" value="Immunoglobulin"/>
    <property type="match status" value="1"/>
</dbReference>
<dbReference type="AlphaFoldDB" id="A0A8T0FLD4"/>
<evidence type="ECO:0000259" key="1">
    <source>
        <dbReference type="PROSITE" id="PS50835"/>
    </source>
</evidence>
<sequence length="150" mass="16765">MGEGVPKSSIREAPDLYVKTGSSINLTCIISQSPEPPVFVFWYHNDRMINYDSSGGDISVHKAGQDTAISRLFIKNAQPSDSGNYTCCPSNADASSISVHVLNGLYTKNNRARTTRSKESERKKCFSSNRVCSVLFLYEREIEILKLIFF</sequence>
<dbReference type="Proteomes" id="UP000807504">
    <property type="component" value="Unassembled WGS sequence"/>
</dbReference>
<dbReference type="FunFam" id="2.60.40.10:FF:000533">
    <property type="entry name" value="Uncharacterized protein, isoform A"/>
    <property type="match status" value="1"/>
</dbReference>
<reference evidence="2" key="1">
    <citation type="journal article" date="2020" name="bioRxiv">
        <title>Chromosome-level reference genome of the European wasp spider Argiope bruennichi: a resource for studies on range expansion and evolutionary adaptation.</title>
        <authorList>
            <person name="Sheffer M.M."/>
            <person name="Hoppe A."/>
            <person name="Krehenwinkel H."/>
            <person name="Uhl G."/>
            <person name="Kuss A.W."/>
            <person name="Jensen L."/>
            <person name="Jensen C."/>
            <person name="Gillespie R.G."/>
            <person name="Hoff K.J."/>
            <person name="Prost S."/>
        </authorList>
    </citation>
    <scope>NUCLEOTIDE SEQUENCE</scope>
</reference>
<dbReference type="InterPro" id="IPR013783">
    <property type="entry name" value="Ig-like_fold"/>
</dbReference>
<dbReference type="GO" id="GO:0032589">
    <property type="term" value="C:neuron projection membrane"/>
    <property type="evidence" value="ECO:0007669"/>
    <property type="project" value="TreeGrafter"/>
</dbReference>
<dbReference type="CDD" id="cd00096">
    <property type="entry name" value="Ig"/>
    <property type="match status" value="1"/>
</dbReference>
<dbReference type="SMART" id="SM00408">
    <property type="entry name" value="IGc2"/>
    <property type="match status" value="1"/>
</dbReference>
<dbReference type="Pfam" id="PF13927">
    <property type="entry name" value="Ig_3"/>
    <property type="match status" value="1"/>
</dbReference>
<dbReference type="InterPro" id="IPR036179">
    <property type="entry name" value="Ig-like_dom_sf"/>
</dbReference>
<accession>A0A8T0FLD4</accession>
<reference evidence="2" key="2">
    <citation type="submission" date="2020-06" db="EMBL/GenBank/DDBJ databases">
        <authorList>
            <person name="Sheffer M."/>
        </authorList>
    </citation>
    <scope>NUCLEOTIDE SEQUENCE</scope>
</reference>
<gene>
    <name evidence="2" type="ORF">HNY73_003424</name>
</gene>
<dbReference type="PANTHER" id="PTHR23279">
    <property type="entry name" value="DEFECTIVE PROBOSCIS EXTENSION RESPONSE DPR -RELATED"/>
    <property type="match status" value="1"/>
</dbReference>
<protein>
    <submittedName>
        <fullName evidence="2">Leucine-rich repeat like protein</fullName>
    </submittedName>
</protein>
<dbReference type="Gene3D" id="2.60.40.10">
    <property type="entry name" value="Immunoglobulins"/>
    <property type="match status" value="1"/>
</dbReference>
<feature type="domain" description="Ig-like" evidence="1">
    <location>
        <begin position="6"/>
        <end position="98"/>
    </location>
</feature>
<dbReference type="EMBL" id="JABXBU010000003">
    <property type="protein sequence ID" value="KAF8791736.1"/>
    <property type="molecule type" value="Genomic_DNA"/>
</dbReference>
<dbReference type="InterPro" id="IPR007110">
    <property type="entry name" value="Ig-like_dom"/>
</dbReference>
<proteinExistence type="predicted"/>
<evidence type="ECO:0000313" key="3">
    <source>
        <dbReference type="Proteomes" id="UP000807504"/>
    </source>
</evidence>
<keyword evidence="3" id="KW-1185">Reference proteome</keyword>
<dbReference type="GO" id="GO:0050808">
    <property type="term" value="P:synapse organization"/>
    <property type="evidence" value="ECO:0007669"/>
    <property type="project" value="TreeGrafter"/>
</dbReference>
<name>A0A8T0FLD4_ARGBR</name>
<organism evidence="2 3">
    <name type="scientific">Argiope bruennichi</name>
    <name type="common">Wasp spider</name>
    <name type="synonym">Aranea bruennichi</name>
    <dbReference type="NCBI Taxonomy" id="94029"/>
    <lineage>
        <taxon>Eukaryota</taxon>
        <taxon>Metazoa</taxon>
        <taxon>Ecdysozoa</taxon>
        <taxon>Arthropoda</taxon>
        <taxon>Chelicerata</taxon>
        <taxon>Arachnida</taxon>
        <taxon>Araneae</taxon>
        <taxon>Araneomorphae</taxon>
        <taxon>Entelegynae</taxon>
        <taxon>Araneoidea</taxon>
        <taxon>Araneidae</taxon>
        <taxon>Argiope</taxon>
    </lineage>
</organism>
<dbReference type="InterPro" id="IPR003599">
    <property type="entry name" value="Ig_sub"/>
</dbReference>
<comment type="caution">
    <text evidence="2">The sequence shown here is derived from an EMBL/GenBank/DDBJ whole genome shotgun (WGS) entry which is preliminary data.</text>
</comment>
<dbReference type="InterPro" id="IPR037448">
    <property type="entry name" value="Zig-8"/>
</dbReference>
<dbReference type="PANTHER" id="PTHR23279:SF46">
    <property type="entry name" value="DEFECTIVE PROBOSCIS EXTENSION RESPONSE 10, ISOFORM A-RELATED"/>
    <property type="match status" value="1"/>
</dbReference>